<dbReference type="InterPro" id="IPR013216">
    <property type="entry name" value="Methyltransf_11"/>
</dbReference>
<dbReference type="Pfam" id="PF08241">
    <property type="entry name" value="Methyltransf_11"/>
    <property type="match status" value="1"/>
</dbReference>
<evidence type="ECO:0000313" key="3">
    <source>
        <dbReference type="Proteomes" id="UP000184016"/>
    </source>
</evidence>
<dbReference type="CDD" id="cd02440">
    <property type="entry name" value="AdoMet_MTases"/>
    <property type="match status" value="1"/>
</dbReference>
<dbReference type="InterPro" id="IPR029063">
    <property type="entry name" value="SAM-dependent_MTases_sf"/>
</dbReference>
<dbReference type="RefSeq" id="WP_072875098.1">
    <property type="nucleotide sequence ID" value="NZ_FRAF01000028.1"/>
</dbReference>
<keyword evidence="3" id="KW-1185">Reference proteome</keyword>
<name>A0A1M6WJM5_9BACL</name>
<dbReference type="SUPFAM" id="SSF53335">
    <property type="entry name" value="S-adenosyl-L-methionine-dependent methyltransferases"/>
    <property type="match status" value="1"/>
</dbReference>
<dbReference type="STRING" id="1830138.SAMN05443507_12816"/>
<protein>
    <submittedName>
        <fullName evidence="2">Ubiquinone/menaquinone biosynthesis C-methylase UbiE</fullName>
    </submittedName>
</protein>
<dbReference type="AlphaFoldDB" id="A0A1M6WJM5"/>
<evidence type="ECO:0000313" key="2">
    <source>
        <dbReference type="EMBL" id="SHK93927.1"/>
    </source>
</evidence>
<accession>A0A1M6WJM5</accession>
<reference evidence="3" key="1">
    <citation type="submission" date="2016-11" db="EMBL/GenBank/DDBJ databases">
        <authorList>
            <person name="Varghese N."/>
            <person name="Submissions S."/>
        </authorList>
    </citation>
    <scope>NUCLEOTIDE SEQUENCE [LARGE SCALE GENOMIC DNA]</scope>
    <source>
        <strain evidence="3">USBA-503</strain>
    </source>
</reference>
<feature type="domain" description="Methyltransferase type 11" evidence="1">
    <location>
        <begin position="261"/>
        <end position="357"/>
    </location>
</feature>
<proteinExistence type="predicted"/>
<keyword evidence="2" id="KW-0489">Methyltransferase</keyword>
<dbReference type="Proteomes" id="UP000184016">
    <property type="component" value="Unassembled WGS sequence"/>
</dbReference>
<dbReference type="OrthoDB" id="9760689at2"/>
<dbReference type="PANTHER" id="PTHR43591">
    <property type="entry name" value="METHYLTRANSFERASE"/>
    <property type="match status" value="1"/>
</dbReference>
<dbReference type="GO" id="GO:0032259">
    <property type="term" value="P:methylation"/>
    <property type="evidence" value="ECO:0007669"/>
    <property type="project" value="UniProtKB-KW"/>
</dbReference>
<keyword evidence="2" id="KW-0830">Ubiquinone</keyword>
<dbReference type="GO" id="GO:0008757">
    <property type="term" value="F:S-adenosylmethionine-dependent methyltransferase activity"/>
    <property type="evidence" value="ECO:0007669"/>
    <property type="project" value="InterPro"/>
</dbReference>
<sequence length="495" mass="56853">MTEIVEELPRLAPIMKKLLQEHILVGPTLTHVSVATITSHHQQLIHQEARRLVRQYWPEHWFARPAIQPYYQKVVATNAMIDAITSTAAFYAHLRLGQSGLEGSMILVASKLLETSMKRYSPETVFALAFLVNAYDDYQAIQYYQPMLVTDFVSGQYHRPWASYPLEEECKLILDYGVAEWVSSSDRLSIRLTKKGEDHLKEFQAFLQETGFLEKRAALNRFAGFGQMEDYDEIMNRLSNAKELRAALLKNARLQPNMHVLELGCGTGMLTLDAGLYKKVGLFGQITAIDPSLGMLNRAMKKPYSGASVKFLQATAEELPFESNTFDAAVGFLFLHFTDIPQALREIHRVCKPGAWLTTIYGLQFPQTEPFLEEWLAPIFQQSRSMSKDSVDRMPKEDTIRNILSTLECTYEEVTLEPVEILGKTYEIDQIIRFWFQAGNFFEPFMRNLPWKAQQDLIQQLTERGYRIREKYGEEGMIQHHPGQFLQARVIKSTC</sequence>
<evidence type="ECO:0000259" key="1">
    <source>
        <dbReference type="Pfam" id="PF08241"/>
    </source>
</evidence>
<organism evidence="2 3">
    <name type="scientific">Alicyclobacillus tolerans</name>
    <dbReference type="NCBI Taxonomy" id="90970"/>
    <lineage>
        <taxon>Bacteria</taxon>
        <taxon>Bacillati</taxon>
        <taxon>Bacillota</taxon>
        <taxon>Bacilli</taxon>
        <taxon>Bacillales</taxon>
        <taxon>Alicyclobacillaceae</taxon>
        <taxon>Alicyclobacillus</taxon>
    </lineage>
</organism>
<dbReference type="Gene3D" id="3.40.50.150">
    <property type="entry name" value="Vaccinia Virus protein VP39"/>
    <property type="match status" value="1"/>
</dbReference>
<keyword evidence="2" id="KW-0808">Transferase</keyword>
<gene>
    <name evidence="2" type="ORF">SAMN05443507_12816</name>
</gene>
<dbReference type="EMBL" id="FRAF01000028">
    <property type="protein sequence ID" value="SHK93927.1"/>
    <property type="molecule type" value="Genomic_DNA"/>
</dbReference>
<dbReference type="PANTHER" id="PTHR43591:SF24">
    <property type="entry name" value="2-METHOXY-6-POLYPRENYL-1,4-BENZOQUINOL METHYLASE, MITOCHONDRIAL"/>
    <property type="match status" value="1"/>
</dbReference>